<sequence length="492" mass="55059">SLQDPKEPSEVVIISKDEVSVEKSISEYLPQKGDTLYAWDTLNVWNKKPKASHKSQNSLSSGGKSQPKQILKQVSGSVKSGQLLALMGASGAGKTTLLNILNFNSGKLYVEGQRCINGAPATSEFISSNTAYVQQEDLFLPALTVREHLIFTSRVRISGKSTAERLKCVDFIIHELGLTKCQHTRIGHPARSKGISGGEMKRLSFASEYLTDPVILFCDEPTSGLDSFMAQSVVRVMQKMAQAGKSVICTIHQPASEIFEMFDHIYLLSVGRVAFTGTVEESLDFFDKVGYPCPLNHNPADFFIFTLAVTPGDEENCRARASAICDAYETSSKHMEIQTLAKYRVADSDKWKNQIMHKLTGGTHYKTNRCIQFIALLGRSFKLFIREPIIFFARMISMTFLATMFSLVFMNQTKDQGGVKNINGCIFFLIMSVFIQCGLGIVFVLCDEAPIFLREHWNGMYRTDVYYVSKVLCCWAMSPRLVGIWLQFYLES</sequence>
<comment type="similarity">
    <text evidence="2">Belongs to the ABC transporter superfamily. ABCG family. Eye pigment precursor importer (TC 3.A.1.204) subfamily.</text>
</comment>
<dbReference type="GO" id="GO:0005886">
    <property type="term" value="C:plasma membrane"/>
    <property type="evidence" value="ECO:0007669"/>
    <property type="project" value="TreeGrafter"/>
</dbReference>
<evidence type="ECO:0000256" key="5">
    <source>
        <dbReference type="ARBA" id="ARBA00022989"/>
    </source>
</evidence>
<name>A0A8J2JCC1_9HEXA</name>
<keyword evidence="4 7" id="KW-0812">Transmembrane</keyword>
<dbReference type="GO" id="GO:0140359">
    <property type="term" value="F:ABC-type transporter activity"/>
    <property type="evidence" value="ECO:0007669"/>
    <property type="project" value="InterPro"/>
</dbReference>
<dbReference type="EMBL" id="CAJVCH010022112">
    <property type="protein sequence ID" value="CAG7692574.1"/>
    <property type="molecule type" value="Genomic_DNA"/>
</dbReference>
<feature type="non-terminal residue" evidence="9">
    <location>
        <position position="1"/>
    </location>
</feature>
<organism evidence="9 10">
    <name type="scientific">Allacma fusca</name>
    <dbReference type="NCBI Taxonomy" id="39272"/>
    <lineage>
        <taxon>Eukaryota</taxon>
        <taxon>Metazoa</taxon>
        <taxon>Ecdysozoa</taxon>
        <taxon>Arthropoda</taxon>
        <taxon>Hexapoda</taxon>
        <taxon>Collembola</taxon>
        <taxon>Symphypleona</taxon>
        <taxon>Sminthuridae</taxon>
        <taxon>Allacma</taxon>
    </lineage>
</organism>
<dbReference type="InterPro" id="IPR013525">
    <property type="entry name" value="ABC2_TM"/>
</dbReference>
<feature type="transmembrane region" description="Helical" evidence="7">
    <location>
        <begin position="389"/>
        <end position="410"/>
    </location>
</feature>
<evidence type="ECO:0000256" key="4">
    <source>
        <dbReference type="ARBA" id="ARBA00022692"/>
    </source>
</evidence>
<evidence type="ECO:0000259" key="8">
    <source>
        <dbReference type="PROSITE" id="PS50893"/>
    </source>
</evidence>
<dbReference type="AlphaFoldDB" id="A0A8J2JCC1"/>
<feature type="transmembrane region" description="Helical" evidence="7">
    <location>
        <begin position="422"/>
        <end position="445"/>
    </location>
</feature>
<protein>
    <recommendedName>
        <fullName evidence="8">ABC transporter domain-containing protein</fullName>
    </recommendedName>
</protein>
<dbReference type="Pfam" id="PF19055">
    <property type="entry name" value="ABC2_membrane_7"/>
    <property type="match status" value="1"/>
</dbReference>
<feature type="domain" description="ABC transporter" evidence="8">
    <location>
        <begin position="53"/>
        <end position="295"/>
    </location>
</feature>
<dbReference type="GO" id="GO:0016887">
    <property type="term" value="F:ATP hydrolysis activity"/>
    <property type="evidence" value="ECO:0007669"/>
    <property type="project" value="InterPro"/>
</dbReference>
<dbReference type="InterPro" id="IPR003439">
    <property type="entry name" value="ABC_transporter-like_ATP-bd"/>
</dbReference>
<gene>
    <name evidence="9" type="ORF">AFUS01_LOCUS3656</name>
</gene>
<keyword evidence="6 7" id="KW-0472">Membrane</keyword>
<comment type="subcellular location">
    <subcellularLocation>
        <location evidence="1">Membrane</location>
        <topology evidence="1">Multi-pass membrane protein</topology>
    </subcellularLocation>
</comment>
<accession>A0A8J2JCC1</accession>
<dbReference type="PROSITE" id="PS50893">
    <property type="entry name" value="ABC_TRANSPORTER_2"/>
    <property type="match status" value="1"/>
</dbReference>
<dbReference type="InterPro" id="IPR043926">
    <property type="entry name" value="ABCG_dom"/>
</dbReference>
<proteinExistence type="inferred from homology"/>
<keyword evidence="10" id="KW-1185">Reference proteome</keyword>
<dbReference type="Pfam" id="PF01061">
    <property type="entry name" value="ABC2_membrane"/>
    <property type="match status" value="1"/>
</dbReference>
<evidence type="ECO:0000313" key="10">
    <source>
        <dbReference type="Proteomes" id="UP000708208"/>
    </source>
</evidence>
<dbReference type="InterPro" id="IPR050352">
    <property type="entry name" value="ABCG_transporters"/>
</dbReference>
<dbReference type="InterPro" id="IPR003593">
    <property type="entry name" value="AAA+_ATPase"/>
</dbReference>
<evidence type="ECO:0000256" key="7">
    <source>
        <dbReference type="SAM" id="Phobius"/>
    </source>
</evidence>
<dbReference type="GO" id="GO:0005524">
    <property type="term" value="F:ATP binding"/>
    <property type="evidence" value="ECO:0007669"/>
    <property type="project" value="InterPro"/>
</dbReference>
<evidence type="ECO:0000256" key="6">
    <source>
        <dbReference type="ARBA" id="ARBA00023136"/>
    </source>
</evidence>
<dbReference type="InterPro" id="IPR017871">
    <property type="entry name" value="ABC_transporter-like_CS"/>
</dbReference>
<comment type="caution">
    <text evidence="9">The sequence shown here is derived from an EMBL/GenBank/DDBJ whole genome shotgun (WGS) entry which is preliminary data.</text>
</comment>
<dbReference type="PANTHER" id="PTHR48041:SF139">
    <property type="entry name" value="PROTEIN SCARLET"/>
    <property type="match status" value="1"/>
</dbReference>
<keyword evidence="3" id="KW-0813">Transport</keyword>
<keyword evidence="5 7" id="KW-1133">Transmembrane helix</keyword>
<dbReference type="Proteomes" id="UP000708208">
    <property type="component" value="Unassembled WGS sequence"/>
</dbReference>
<dbReference type="Pfam" id="PF00005">
    <property type="entry name" value="ABC_tran"/>
    <property type="match status" value="1"/>
</dbReference>
<evidence type="ECO:0000256" key="3">
    <source>
        <dbReference type="ARBA" id="ARBA00022448"/>
    </source>
</evidence>
<dbReference type="OrthoDB" id="66620at2759"/>
<reference evidence="9" key="1">
    <citation type="submission" date="2021-06" db="EMBL/GenBank/DDBJ databases">
        <authorList>
            <person name="Hodson N. C."/>
            <person name="Mongue J. A."/>
            <person name="Jaron S. K."/>
        </authorList>
    </citation>
    <scope>NUCLEOTIDE SEQUENCE</scope>
</reference>
<dbReference type="SMART" id="SM00382">
    <property type="entry name" value="AAA"/>
    <property type="match status" value="1"/>
</dbReference>
<evidence type="ECO:0000256" key="2">
    <source>
        <dbReference type="ARBA" id="ARBA00005814"/>
    </source>
</evidence>
<dbReference type="PROSITE" id="PS00211">
    <property type="entry name" value="ABC_TRANSPORTER_1"/>
    <property type="match status" value="1"/>
</dbReference>
<dbReference type="PANTHER" id="PTHR48041">
    <property type="entry name" value="ABC TRANSPORTER G FAMILY MEMBER 28"/>
    <property type="match status" value="1"/>
</dbReference>
<evidence type="ECO:0000313" key="9">
    <source>
        <dbReference type="EMBL" id="CAG7692574.1"/>
    </source>
</evidence>
<evidence type="ECO:0000256" key="1">
    <source>
        <dbReference type="ARBA" id="ARBA00004141"/>
    </source>
</evidence>